<dbReference type="InterPro" id="IPR032823">
    <property type="entry name" value="BCA_ABC_TP_C"/>
</dbReference>
<dbReference type="RefSeq" id="WP_394840130.1">
    <property type="nucleotide sequence ID" value="NZ_CP089983.1"/>
</dbReference>
<keyword evidence="2" id="KW-0547">Nucleotide-binding</keyword>
<evidence type="ECO:0000256" key="1">
    <source>
        <dbReference type="ARBA" id="ARBA00022448"/>
    </source>
</evidence>
<dbReference type="InterPro" id="IPR003439">
    <property type="entry name" value="ABC_transporter-like_ATP-bd"/>
</dbReference>
<gene>
    <name evidence="5" type="ORF">LVJ94_24910</name>
</gene>
<keyword evidence="6" id="KW-1185">Reference proteome</keyword>
<name>A0ABZ2LKZ4_9BACT</name>
<evidence type="ECO:0000313" key="6">
    <source>
        <dbReference type="Proteomes" id="UP001374803"/>
    </source>
</evidence>
<dbReference type="InterPro" id="IPR051120">
    <property type="entry name" value="ABC_AA/LPS_Transport"/>
</dbReference>
<dbReference type="InterPro" id="IPR027417">
    <property type="entry name" value="P-loop_NTPase"/>
</dbReference>
<protein>
    <submittedName>
        <fullName evidence="5">ABC transporter ATP-binding protein</fullName>
    </submittedName>
</protein>
<dbReference type="PROSITE" id="PS50893">
    <property type="entry name" value="ABC_TRANSPORTER_2"/>
    <property type="match status" value="1"/>
</dbReference>
<dbReference type="EMBL" id="CP089983">
    <property type="protein sequence ID" value="WXB10456.1"/>
    <property type="molecule type" value="Genomic_DNA"/>
</dbReference>
<dbReference type="Pfam" id="PF00005">
    <property type="entry name" value="ABC_tran"/>
    <property type="match status" value="1"/>
</dbReference>
<dbReference type="Gene3D" id="3.40.50.300">
    <property type="entry name" value="P-loop containing nucleotide triphosphate hydrolases"/>
    <property type="match status" value="1"/>
</dbReference>
<accession>A0ABZ2LKZ4</accession>
<dbReference type="Pfam" id="PF12399">
    <property type="entry name" value="BCA_ABC_TP_C"/>
    <property type="match status" value="1"/>
</dbReference>
<feature type="domain" description="ABC transporter" evidence="4">
    <location>
        <begin position="1"/>
        <end position="236"/>
    </location>
</feature>
<evidence type="ECO:0000256" key="3">
    <source>
        <dbReference type="ARBA" id="ARBA00022840"/>
    </source>
</evidence>
<evidence type="ECO:0000313" key="5">
    <source>
        <dbReference type="EMBL" id="WXB10456.1"/>
    </source>
</evidence>
<dbReference type="GO" id="GO:0005524">
    <property type="term" value="F:ATP binding"/>
    <property type="evidence" value="ECO:0007669"/>
    <property type="project" value="UniProtKB-KW"/>
</dbReference>
<evidence type="ECO:0000259" key="4">
    <source>
        <dbReference type="PROSITE" id="PS50893"/>
    </source>
</evidence>
<dbReference type="SUPFAM" id="SSF52540">
    <property type="entry name" value="P-loop containing nucleoside triphosphate hydrolases"/>
    <property type="match status" value="1"/>
</dbReference>
<proteinExistence type="predicted"/>
<reference evidence="5" key="1">
    <citation type="submission" date="2021-12" db="EMBL/GenBank/DDBJ databases">
        <title>Discovery of the Pendulisporaceae a myxobacterial family with distinct sporulation behavior and unique specialized metabolism.</title>
        <authorList>
            <person name="Garcia R."/>
            <person name="Popoff A."/>
            <person name="Bader C.D."/>
            <person name="Loehr J."/>
            <person name="Walesch S."/>
            <person name="Walt C."/>
            <person name="Boldt J."/>
            <person name="Bunk B."/>
            <person name="Haeckl F.J.F.P.J."/>
            <person name="Gunesch A.P."/>
            <person name="Birkelbach J."/>
            <person name="Nuebel U."/>
            <person name="Pietschmann T."/>
            <person name="Bach T."/>
            <person name="Mueller R."/>
        </authorList>
    </citation>
    <scope>NUCLEOTIDE SEQUENCE</scope>
    <source>
        <strain evidence="5">MSr11367</strain>
    </source>
</reference>
<sequence length="251" mass="27218">MALDGVGFDVPEGQIVGIIGPNGAGKTTLFNCISRLYPVHGGDILLDGVSLLSQPQHRIAGLGIARTFQNVALFDTLSVAENIALGAHRRLGRGFLADALRFPSAVRAQRALAAEAARWLDMLGLENVAHRRVSDLPFGTRKRVELARALACKPRLLMLDEPVAGLNHAEVEELTALVRSLKERLGLTVLLVEHHMHVVMSLSDIVVALDFGRRIAAGTPEQVQRDPEVIRAYLGDQRSGPPRDLERKAAS</sequence>
<keyword evidence="1" id="KW-0813">Transport</keyword>
<evidence type="ECO:0000256" key="2">
    <source>
        <dbReference type="ARBA" id="ARBA00022741"/>
    </source>
</evidence>
<dbReference type="CDD" id="cd03219">
    <property type="entry name" value="ABC_Mj1267_LivG_branched"/>
    <property type="match status" value="1"/>
</dbReference>
<dbReference type="PANTHER" id="PTHR45772">
    <property type="entry name" value="CONSERVED COMPONENT OF ABC TRANSPORTER FOR NATURAL AMINO ACIDS-RELATED"/>
    <property type="match status" value="1"/>
</dbReference>
<dbReference type="Proteomes" id="UP001374803">
    <property type="component" value="Chromosome"/>
</dbReference>
<dbReference type="PANTHER" id="PTHR45772:SF4">
    <property type="entry name" value="ABC TRANSPORTER ATP-BINDING PROTEIN"/>
    <property type="match status" value="1"/>
</dbReference>
<dbReference type="SMART" id="SM00382">
    <property type="entry name" value="AAA"/>
    <property type="match status" value="1"/>
</dbReference>
<keyword evidence="3 5" id="KW-0067">ATP-binding</keyword>
<organism evidence="5 6">
    <name type="scientific">Pendulispora rubella</name>
    <dbReference type="NCBI Taxonomy" id="2741070"/>
    <lineage>
        <taxon>Bacteria</taxon>
        <taxon>Pseudomonadati</taxon>
        <taxon>Myxococcota</taxon>
        <taxon>Myxococcia</taxon>
        <taxon>Myxococcales</taxon>
        <taxon>Sorangiineae</taxon>
        <taxon>Pendulisporaceae</taxon>
        <taxon>Pendulispora</taxon>
    </lineage>
</organism>
<dbReference type="InterPro" id="IPR003593">
    <property type="entry name" value="AAA+_ATPase"/>
</dbReference>